<reference evidence="1 2" key="1">
    <citation type="journal article" date="2007" name="PLoS Genet.">
        <title>Patterns and implications of gene gain and loss in the evolution of Prochlorococcus.</title>
        <authorList>
            <person name="Kettler G.C."/>
            <person name="Martiny A.C."/>
            <person name="Huang K."/>
            <person name="Zucker J."/>
            <person name="Coleman M.L."/>
            <person name="Rodrigue S."/>
            <person name="Chen F."/>
            <person name="Lapidus A."/>
            <person name="Ferriera S."/>
            <person name="Johnson J."/>
            <person name="Steglich C."/>
            <person name="Church G.M."/>
            <person name="Richardson P."/>
            <person name="Chisholm S.W."/>
        </authorList>
    </citation>
    <scope>NUCLEOTIDE SEQUENCE [LARGE SCALE GENOMIC DNA]</scope>
    <source>
        <strain evidence="1 2">AS9601</strain>
    </source>
</reference>
<dbReference type="OrthoDB" id="557194at2"/>
<evidence type="ECO:0000313" key="1">
    <source>
        <dbReference type="EMBL" id="ABM70578.1"/>
    </source>
</evidence>
<dbReference type="STRING" id="146891.A9601_12941"/>
<accession>A2BS17</accession>
<dbReference type="KEGG" id="pmb:A9601_12941"/>
<protein>
    <recommendedName>
        <fullName evidence="3">YCII-related domain-containing protein</fullName>
    </recommendedName>
</protein>
<gene>
    <name evidence="1" type="ordered locus">A9601_12941</name>
</gene>
<dbReference type="EMBL" id="CP000551">
    <property type="protein sequence ID" value="ABM70578.1"/>
    <property type="molecule type" value="Genomic_DNA"/>
</dbReference>
<sequence length="93" mass="10803">MTIETTILDFQLSNTYEEYESHMNAKEQQTMFKEMGVKTFYIGKSLDDPQRATVIFQGPENVLYDIFMNPETKPIVEASGHIYEGTKITRWVS</sequence>
<dbReference type="InterPro" id="IPR022240">
    <property type="entry name" value="DUF3764"/>
</dbReference>
<dbReference type="HOGENOM" id="CLU_164832_1_0_3"/>
<name>A2BS17_PROMS</name>
<evidence type="ECO:0008006" key="3">
    <source>
        <dbReference type="Google" id="ProtNLM"/>
    </source>
</evidence>
<dbReference type="eggNOG" id="ENOG5033ZFR">
    <property type="taxonomic scope" value="Bacteria"/>
</dbReference>
<organism evidence="1 2">
    <name type="scientific">Prochlorococcus marinus (strain AS9601)</name>
    <dbReference type="NCBI Taxonomy" id="146891"/>
    <lineage>
        <taxon>Bacteria</taxon>
        <taxon>Bacillati</taxon>
        <taxon>Cyanobacteriota</taxon>
        <taxon>Cyanophyceae</taxon>
        <taxon>Synechococcales</taxon>
        <taxon>Prochlorococcaceae</taxon>
        <taxon>Prochlorococcus</taxon>
    </lineage>
</organism>
<dbReference type="Proteomes" id="UP000002590">
    <property type="component" value="Chromosome"/>
</dbReference>
<proteinExistence type="predicted"/>
<dbReference type="Pfam" id="PF12594">
    <property type="entry name" value="DUF3764"/>
    <property type="match status" value="1"/>
</dbReference>
<dbReference type="AlphaFoldDB" id="A2BS17"/>
<evidence type="ECO:0000313" key="2">
    <source>
        <dbReference type="Proteomes" id="UP000002590"/>
    </source>
</evidence>
<dbReference type="RefSeq" id="WP_011818722.1">
    <property type="nucleotide sequence ID" value="NC_008816.1"/>
</dbReference>